<evidence type="ECO:0008006" key="3">
    <source>
        <dbReference type="Google" id="ProtNLM"/>
    </source>
</evidence>
<evidence type="ECO:0000313" key="1">
    <source>
        <dbReference type="EMBL" id="MFM0008310.1"/>
    </source>
</evidence>
<gene>
    <name evidence="1" type="ORF">PQR57_46350</name>
</gene>
<dbReference type="EMBL" id="JAQQEZ010000093">
    <property type="protein sequence ID" value="MFM0008310.1"/>
    <property type="molecule type" value="Genomic_DNA"/>
</dbReference>
<sequence length="79" mass="9153">MRRIETGYRQVMEYDHKNRLVHVVTAYEIRSDSWPFHVYVGTRGDQMHKVGSVGEARTMNEAFNRGFQAGRMFIDGTSA</sequence>
<protein>
    <recommendedName>
        <fullName evidence="3">DRBM domain-containing protein</fullName>
    </recommendedName>
</protein>
<name>A0ABW9B5V9_9BURK</name>
<reference evidence="1 2" key="1">
    <citation type="journal article" date="2024" name="Chem. Sci.">
        <title>Discovery of megapolipeptins by genome mining of a Burkholderiales bacteria collection.</title>
        <authorList>
            <person name="Paulo B.S."/>
            <person name="Recchia M.J.J."/>
            <person name="Lee S."/>
            <person name="Fergusson C.H."/>
            <person name="Romanowski S.B."/>
            <person name="Hernandez A."/>
            <person name="Krull N."/>
            <person name="Liu D.Y."/>
            <person name="Cavanagh H."/>
            <person name="Bos A."/>
            <person name="Gray C.A."/>
            <person name="Murphy B.T."/>
            <person name="Linington R.G."/>
            <person name="Eustaquio A.S."/>
        </authorList>
    </citation>
    <scope>NUCLEOTIDE SEQUENCE [LARGE SCALE GENOMIC DNA]</scope>
    <source>
        <strain evidence="1 2">RL17-350-BIC-A</strain>
    </source>
</reference>
<organism evidence="1 2">
    <name type="scientific">Paraburkholderia dipogonis</name>
    <dbReference type="NCBI Taxonomy" id="1211383"/>
    <lineage>
        <taxon>Bacteria</taxon>
        <taxon>Pseudomonadati</taxon>
        <taxon>Pseudomonadota</taxon>
        <taxon>Betaproteobacteria</taxon>
        <taxon>Burkholderiales</taxon>
        <taxon>Burkholderiaceae</taxon>
        <taxon>Paraburkholderia</taxon>
    </lineage>
</organism>
<keyword evidence="2" id="KW-1185">Reference proteome</keyword>
<evidence type="ECO:0000313" key="2">
    <source>
        <dbReference type="Proteomes" id="UP001629230"/>
    </source>
</evidence>
<dbReference type="Proteomes" id="UP001629230">
    <property type="component" value="Unassembled WGS sequence"/>
</dbReference>
<proteinExistence type="predicted"/>
<dbReference type="RefSeq" id="WP_408183303.1">
    <property type="nucleotide sequence ID" value="NZ_JAQQEZ010000093.1"/>
</dbReference>
<accession>A0ABW9B5V9</accession>
<comment type="caution">
    <text evidence="1">The sequence shown here is derived from an EMBL/GenBank/DDBJ whole genome shotgun (WGS) entry which is preliminary data.</text>
</comment>